<dbReference type="AlphaFoldDB" id="A0A226DYK6"/>
<evidence type="ECO:0000313" key="3">
    <source>
        <dbReference type="Proteomes" id="UP000198287"/>
    </source>
</evidence>
<keyword evidence="1" id="KW-0472">Membrane</keyword>
<sequence length="776" mass="88491">MKDITQKIFTRSKVVVEKETPKTWIDSFKLMIKLGNMVNSVPMRYDGRVQSIEKWTSLLFISGILLIGSLDCSLRAWTICSRPLDEFPIADLVTEMDNLVGRTCTIALGWELLVRRKQCAIFCNSVIKLDDGLKRKFGDAHNPQQYKGLFRFVNTVGIVSIVFPILGSLPQQVQDRHHRQYLWSQLLAPSIYDDPIVSVLCLLYEVMITYNNSFSVGLTCSMLYCYMQLNELWMSIVENGKSLSINVPISLQLQIFSSLKILNILQNELAGRVLWPTFENCLLVMQVFTNVIIIRFLDNVQPSLVLMMEIVLGLTMIFQGKCIKSGAKMFLISNQFKKDEFEDGHCDIVTCDDDVVTVTKSDEKVSLKSHACPLYLHLKVSSCNMKHITQTFFTLPIVVFGKETPKTWIDSFKLMIKLGNMVNSVPLKFDGELQPMARSTTLLFISVTLLVASLDCGYRAWTLYFRPMNEFHIANLVAEMGNFVIRTGSVTLGWELLFRRRQCATFINSVVKLDYGLKRKFGEAHISQKYKALSRFVNIAGILAVLYPILGALPQQIKDRHHRQNWGSQLLVRSVYDDPKIFVLFILYEVIITYNNSFAIVLTCAILYCYMQVNDVWLALVENGKLCSVTMPISTQLEIFSSLKILNILQNEIAAGVLWPTFENGLLAMQVLMHVTIIRFLDNVPPSLVLMAEVVLGFAMIFQGKCIKSGAKMGMISTQFKKSVRRFGNKFEKKARKSLQPLRVNVGSFYYFKESTFTTFLQTHVDTTINWLLTLR</sequence>
<feature type="transmembrane region" description="Helical" evidence="1">
    <location>
        <begin position="536"/>
        <end position="553"/>
    </location>
</feature>
<dbReference type="EMBL" id="LNIX01000010">
    <property type="protein sequence ID" value="OXA49807.1"/>
    <property type="molecule type" value="Genomic_DNA"/>
</dbReference>
<gene>
    <name evidence="2" type="ORF">Fcan01_16004</name>
</gene>
<feature type="transmembrane region" description="Helical" evidence="1">
    <location>
        <begin position="581"/>
        <end position="608"/>
    </location>
</feature>
<feature type="transmembrane region" description="Helical" evidence="1">
    <location>
        <begin position="58"/>
        <end position="77"/>
    </location>
</feature>
<name>A0A226DYK6_FOLCA</name>
<keyword evidence="1" id="KW-1133">Transmembrane helix</keyword>
<organism evidence="2 3">
    <name type="scientific">Folsomia candida</name>
    <name type="common">Springtail</name>
    <dbReference type="NCBI Taxonomy" id="158441"/>
    <lineage>
        <taxon>Eukaryota</taxon>
        <taxon>Metazoa</taxon>
        <taxon>Ecdysozoa</taxon>
        <taxon>Arthropoda</taxon>
        <taxon>Hexapoda</taxon>
        <taxon>Collembola</taxon>
        <taxon>Entomobryomorpha</taxon>
        <taxon>Isotomoidea</taxon>
        <taxon>Isotomidae</taxon>
        <taxon>Proisotominae</taxon>
        <taxon>Folsomia</taxon>
    </lineage>
</organism>
<reference evidence="2 3" key="1">
    <citation type="submission" date="2015-12" db="EMBL/GenBank/DDBJ databases">
        <title>The genome of Folsomia candida.</title>
        <authorList>
            <person name="Faddeeva A."/>
            <person name="Derks M.F."/>
            <person name="Anvar Y."/>
            <person name="Smit S."/>
            <person name="Van Straalen N."/>
            <person name="Roelofs D."/>
        </authorList>
    </citation>
    <scope>NUCLEOTIDE SEQUENCE [LARGE SCALE GENOMIC DNA]</scope>
    <source>
        <strain evidence="2 3">VU population</strain>
        <tissue evidence="2">Whole body</tissue>
    </source>
</reference>
<keyword evidence="1" id="KW-0812">Transmembrane</keyword>
<comment type="caution">
    <text evidence="2">The sequence shown here is derived from an EMBL/GenBank/DDBJ whole genome shotgun (WGS) entry which is preliminary data.</text>
</comment>
<feature type="transmembrane region" description="Helical" evidence="1">
    <location>
        <begin position="149"/>
        <end position="169"/>
    </location>
</feature>
<feature type="transmembrane region" description="Helical" evidence="1">
    <location>
        <begin position="442"/>
        <end position="461"/>
    </location>
</feature>
<protein>
    <submittedName>
        <fullName evidence="2">Uncharacterized protein</fullName>
    </submittedName>
</protein>
<accession>A0A226DYK6</accession>
<evidence type="ECO:0000256" key="1">
    <source>
        <dbReference type="SAM" id="Phobius"/>
    </source>
</evidence>
<proteinExistence type="predicted"/>
<keyword evidence="3" id="KW-1185">Reference proteome</keyword>
<dbReference type="Proteomes" id="UP000198287">
    <property type="component" value="Unassembled WGS sequence"/>
</dbReference>
<evidence type="ECO:0000313" key="2">
    <source>
        <dbReference type="EMBL" id="OXA49807.1"/>
    </source>
</evidence>